<keyword evidence="2" id="KW-1133">Transmembrane helix</keyword>
<sequence length="171" mass="17865">MSRRRRPGRRGRGTGQVSLITDARRSPLENWHHRRRVYAALQLARLPIFAVAGVVLWLTHNVAATAAIGAVSLPLPWIAVLLANEKGEGGDPRERRVYKPGLVRENRARIAAEQLAAARHAAVVGEGGDGNDGDAGGSGDGAGVSDAGRDGLGDSGGLNDGDDGVDTPSPR</sequence>
<dbReference type="RefSeq" id="WP_221623516.1">
    <property type="nucleotide sequence ID" value="NZ_PQNK01000001.1"/>
</dbReference>
<proteinExistence type="predicted"/>
<feature type="region of interest" description="Disordered" evidence="1">
    <location>
        <begin position="123"/>
        <end position="171"/>
    </location>
</feature>
<evidence type="ECO:0000256" key="2">
    <source>
        <dbReference type="SAM" id="Phobius"/>
    </source>
</evidence>
<feature type="transmembrane region" description="Helical" evidence="2">
    <location>
        <begin position="37"/>
        <end position="58"/>
    </location>
</feature>
<keyword evidence="2" id="KW-0472">Membrane</keyword>
<gene>
    <name evidence="3" type="ORF">CXF48_00945</name>
</gene>
<dbReference type="Proteomes" id="UP000276526">
    <property type="component" value="Unassembled WGS sequence"/>
</dbReference>
<accession>A0A3R8PDN3</accession>
<evidence type="ECO:0008006" key="5">
    <source>
        <dbReference type="Google" id="ProtNLM"/>
    </source>
</evidence>
<feature type="transmembrane region" description="Helical" evidence="2">
    <location>
        <begin position="64"/>
        <end position="83"/>
    </location>
</feature>
<feature type="compositionally biased region" description="Gly residues" evidence="1">
    <location>
        <begin position="125"/>
        <end position="142"/>
    </location>
</feature>
<reference evidence="3 4" key="1">
    <citation type="submission" date="2018-01" db="EMBL/GenBank/DDBJ databases">
        <title>Twenty Corynebacterium bovis Genomes.</title>
        <authorList>
            <person name="Gulvik C.A."/>
        </authorList>
    </citation>
    <scope>NUCLEOTIDE SEQUENCE [LARGE SCALE GENOMIC DNA]</scope>
    <source>
        <strain evidence="3 4">F6900</strain>
    </source>
</reference>
<dbReference type="Pfam" id="PF11298">
    <property type="entry name" value="DUF3099"/>
    <property type="match status" value="1"/>
</dbReference>
<evidence type="ECO:0000313" key="4">
    <source>
        <dbReference type="Proteomes" id="UP000276526"/>
    </source>
</evidence>
<evidence type="ECO:0000313" key="3">
    <source>
        <dbReference type="EMBL" id="RRO88034.1"/>
    </source>
</evidence>
<comment type="caution">
    <text evidence="3">The sequence shown here is derived from an EMBL/GenBank/DDBJ whole genome shotgun (WGS) entry which is preliminary data.</text>
</comment>
<evidence type="ECO:0000256" key="1">
    <source>
        <dbReference type="SAM" id="MobiDB-lite"/>
    </source>
</evidence>
<keyword evidence="2" id="KW-0812">Transmembrane</keyword>
<dbReference type="AlphaFoldDB" id="A0A3R8PDN3"/>
<dbReference type="InterPro" id="IPR021449">
    <property type="entry name" value="DUF3099"/>
</dbReference>
<protein>
    <recommendedName>
        <fullName evidence="5">DUF3099 domain-containing protein</fullName>
    </recommendedName>
</protein>
<dbReference type="EMBL" id="PQNK01000001">
    <property type="protein sequence ID" value="RRO88034.1"/>
    <property type="molecule type" value="Genomic_DNA"/>
</dbReference>
<organism evidence="3 4">
    <name type="scientific">Corynebacterium bovis</name>
    <dbReference type="NCBI Taxonomy" id="36808"/>
    <lineage>
        <taxon>Bacteria</taxon>
        <taxon>Bacillati</taxon>
        <taxon>Actinomycetota</taxon>
        <taxon>Actinomycetes</taxon>
        <taxon>Mycobacteriales</taxon>
        <taxon>Corynebacteriaceae</taxon>
        <taxon>Corynebacterium</taxon>
    </lineage>
</organism>
<name>A0A3R8PDN3_9CORY</name>